<evidence type="ECO:0000313" key="1">
    <source>
        <dbReference type="EMBL" id="EFB26677.1"/>
    </source>
</evidence>
<proteinExistence type="predicted"/>
<feature type="non-terminal residue" evidence="1">
    <location>
        <position position="30"/>
    </location>
</feature>
<accession>D2GVN3</accession>
<gene>
    <name evidence="1" type="ORF">PANDA_000796</name>
</gene>
<feature type="non-terminal residue" evidence="1">
    <location>
        <position position="1"/>
    </location>
</feature>
<protein>
    <submittedName>
        <fullName evidence="1">Uncharacterized protein</fullName>
    </submittedName>
</protein>
<sequence>TDPSPPQASLCPFVIHSSCPPPPYSHRQAT</sequence>
<dbReference type="AlphaFoldDB" id="D2GVN3"/>
<name>D2GVN3_AILME</name>
<dbReference type="InParanoid" id="D2GVN3"/>
<reference evidence="1" key="1">
    <citation type="journal article" date="2010" name="Nature">
        <title>The sequence and de novo assembly of the giant panda genome.</title>
        <authorList>
            <person name="Li R."/>
            <person name="Fan W."/>
            <person name="Tian G."/>
            <person name="Zhu H."/>
            <person name="He L."/>
            <person name="Cai J."/>
            <person name="Huang Q."/>
            <person name="Cai Q."/>
            <person name="Li B."/>
            <person name="Bai Y."/>
            <person name="Zhang Z."/>
            <person name="Zhang Y."/>
            <person name="Wang W."/>
            <person name="Li J."/>
            <person name="Wei F."/>
            <person name="Li H."/>
            <person name="Jian M."/>
            <person name="Li J."/>
            <person name="Zhang Z."/>
            <person name="Nielsen R."/>
            <person name="Li D."/>
            <person name="Gu W."/>
            <person name="Yang Z."/>
            <person name="Xuan Z."/>
            <person name="Ryder O.A."/>
            <person name="Leung F.C."/>
            <person name="Zhou Y."/>
            <person name="Cao J."/>
            <person name="Sun X."/>
            <person name="Fu Y."/>
            <person name="Fang X."/>
            <person name="Guo X."/>
            <person name="Wang B."/>
            <person name="Hou R."/>
            <person name="Shen F."/>
            <person name="Mu B."/>
            <person name="Ni P."/>
            <person name="Lin R."/>
            <person name="Qian W."/>
            <person name="Wang G."/>
            <person name="Yu C."/>
            <person name="Nie W."/>
            <person name="Wang J."/>
            <person name="Wu Z."/>
            <person name="Liang H."/>
            <person name="Min J."/>
            <person name="Wu Q."/>
            <person name="Cheng S."/>
            <person name="Ruan J."/>
            <person name="Wang M."/>
            <person name="Shi Z."/>
            <person name="Wen M."/>
            <person name="Liu B."/>
            <person name="Ren X."/>
            <person name="Zheng H."/>
            <person name="Dong D."/>
            <person name="Cook K."/>
            <person name="Shan G."/>
            <person name="Zhang H."/>
            <person name="Kosiol C."/>
            <person name="Xie X."/>
            <person name="Lu Z."/>
            <person name="Zheng H."/>
            <person name="Li Y."/>
            <person name="Steiner C.C."/>
            <person name="Lam T.T."/>
            <person name="Lin S."/>
            <person name="Zhang Q."/>
            <person name="Li G."/>
            <person name="Tian J."/>
            <person name="Gong T."/>
            <person name="Liu H."/>
            <person name="Zhang D."/>
            <person name="Fang L."/>
            <person name="Ye C."/>
            <person name="Zhang J."/>
            <person name="Hu W."/>
            <person name="Xu A."/>
            <person name="Ren Y."/>
            <person name="Zhang G."/>
            <person name="Bruford M.W."/>
            <person name="Li Q."/>
            <person name="Ma L."/>
            <person name="Guo Y."/>
            <person name="An N."/>
            <person name="Hu Y."/>
            <person name="Zheng Y."/>
            <person name="Shi Y."/>
            <person name="Li Z."/>
            <person name="Liu Q."/>
            <person name="Chen Y."/>
            <person name="Zhao J."/>
            <person name="Qu N."/>
            <person name="Zhao S."/>
            <person name="Tian F."/>
            <person name="Wang X."/>
            <person name="Wang H."/>
            <person name="Xu L."/>
            <person name="Liu X."/>
            <person name="Vinar T."/>
            <person name="Wang Y."/>
            <person name="Lam T.W."/>
            <person name="Yiu S.M."/>
            <person name="Liu S."/>
            <person name="Zhang H."/>
            <person name="Li D."/>
            <person name="Huang Y."/>
            <person name="Wang X."/>
            <person name="Yang G."/>
            <person name="Jiang Z."/>
            <person name="Wang J."/>
            <person name="Qin N."/>
            <person name="Li L."/>
            <person name="Li J."/>
            <person name="Bolund L."/>
            <person name="Kristiansen K."/>
            <person name="Wong G.K."/>
            <person name="Olson M."/>
            <person name="Zhang X."/>
            <person name="Li S."/>
            <person name="Yang H."/>
            <person name="Wang J."/>
            <person name="Wang J."/>
        </authorList>
    </citation>
    <scope>NUCLEOTIDE SEQUENCE [LARGE SCALE GENOMIC DNA]</scope>
</reference>
<organism evidence="1">
    <name type="scientific">Ailuropoda melanoleuca</name>
    <name type="common">Giant panda</name>
    <dbReference type="NCBI Taxonomy" id="9646"/>
    <lineage>
        <taxon>Eukaryota</taxon>
        <taxon>Metazoa</taxon>
        <taxon>Chordata</taxon>
        <taxon>Craniata</taxon>
        <taxon>Vertebrata</taxon>
        <taxon>Euteleostomi</taxon>
        <taxon>Mammalia</taxon>
        <taxon>Eutheria</taxon>
        <taxon>Laurasiatheria</taxon>
        <taxon>Carnivora</taxon>
        <taxon>Caniformia</taxon>
        <taxon>Ursidae</taxon>
        <taxon>Ailuropoda</taxon>
    </lineage>
</organism>
<dbReference type="EMBL" id="GL192351">
    <property type="protein sequence ID" value="EFB26677.1"/>
    <property type="molecule type" value="Genomic_DNA"/>
</dbReference>